<evidence type="ECO:0000256" key="3">
    <source>
        <dbReference type="ARBA" id="ARBA00022695"/>
    </source>
</evidence>
<evidence type="ECO:0000313" key="5">
    <source>
        <dbReference type="EMBL" id="EQD76836.1"/>
    </source>
</evidence>
<keyword evidence="3 5" id="KW-0548">Nucleotidyltransferase</keyword>
<dbReference type="InterPro" id="IPR004821">
    <property type="entry name" value="Cyt_trans-like"/>
</dbReference>
<dbReference type="HAMAP" id="MF_00243">
    <property type="entry name" value="NMN_adenylyltr"/>
    <property type="match status" value="1"/>
</dbReference>
<evidence type="ECO:0000256" key="2">
    <source>
        <dbReference type="ARBA" id="ARBA00022679"/>
    </source>
</evidence>
<accession>T1BV39</accession>
<protein>
    <submittedName>
        <fullName evidence="5">Nicotinamide-nucleotide adenylyltransferase</fullName>
    </submittedName>
</protein>
<dbReference type="GO" id="GO:0000309">
    <property type="term" value="F:nicotinamide-nucleotide adenylyltransferase activity"/>
    <property type="evidence" value="ECO:0007669"/>
    <property type="project" value="InterPro"/>
</dbReference>
<name>T1BV39_9ZZZZ</name>
<dbReference type="InterPro" id="IPR006418">
    <property type="entry name" value="NMN_Atrans_arc"/>
</dbReference>
<reference evidence="5" key="1">
    <citation type="submission" date="2013-08" db="EMBL/GenBank/DDBJ databases">
        <authorList>
            <person name="Mendez C."/>
            <person name="Richter M."/>
            <person name="Ferrer M."/>
            <person name="Sanchez J."/>
        </authorList>
    </citation>
    <scope>NUCLEOTIDE SEQUENCE</scope>
</reference>
<dbReference type="Gene3D" id="3.40.50.620">
    <property type="entry name" value="HUPs"/>
    <property type="match status" value="1"/>
</dbReference>
<organism evidence="5">
    <name type="scientific">mine drainage metagenome</name>
    <dbReference type="NCBI Taxonomy" id="410659"/>
    <lineage>
        <taxon>unclassified sequences</taxon>
        <taxon>metagenomes</taxon>
        <taxon>ecological metagenomes</taxon>
    </lineage>
</organism>
<feature type="domain" description="Cytidyltransferase-like" evidence="4">
    <location>
        <begin position="5"/>
        <end position="136"/>
    </location>
</feature>
<evidence type="ECO:0000259" key="4">
    <source>
        <dbReference type="Pfam" id="PF01467"/>
    </source>
</evidence>
<dbReference type="GO" id="GO:0005737">
    <property type="term" value="C:cytoplasm"/>
    <property type="evidence" value="ECO:0007669"/>
    <property type="project" value="InterPro"/>
</dbReference>
<reference evidence="5" key="2">
    <citation type="journal article" date="2014" name="ISME J.">
        <title>Microbial stratification in low pH oxic and suboxic macroscopic growths along an acid mine drainage.</title>
        <authorList>
            <person name="Mendez-Garcia C."/>
            <person name="Mesa V."/>
            <person name="Sprenger R.R."/>
            <person name="Richter M."/>
            <person name="Diez M.S."/>
            <person name="Solano J."/>
            <person name="Bargiela R."/>
            <person name="Golyshina O.V."/>
            <person name="Manteca A."/>
            <person name="Ramos J.L."/>
            <person name="Gallego J.R."/>
            <person name="Llorente I."/>
            <person name="Martins Dos Santos V.A."/>
            <person name="Jensen O.N."/>
            <person name="Pelaez A.I."/>
            <person name="Sanchez J."/>
            <person name="Ferrer M."/>
        </authorList>
    </citation>
    <scope>NUCLEOTIDE SEQUENCE</scope>
</reference>
<keyword evidence="2 5" id="KW-0808">Transferase</keyword>
<dbReference type="GO" id="GO:0009435">
    <property type="term" value="P:NAD+ biosynthetic process"/>
    <property type="evidence" value="ECO:0007669"/>
    <property type="project" value="InterPro"/>
</dbReference>
<dbReference type="PANTHER" id="PTHR21342">
    <property type="entry name" value="PHOSPHOPANTETHEINE ADENYLYLTRANSFERASE"/>
    <property type="match status" value="1"/>
</dbReference>
<dbReference type="NCBIfam" id="TIGR00125">
    <property type="entry name" value="cyt_tran_rel"/>
    <property type="match status" value="1"/>
</dbReference>
<comment type="caution">
    <text evidence="5">The sequence shown here is derived from an EMBL/GenBank/DDBJ whole genome shotgun (WGS) entry which is preliminary data.</text>
</comment>
<comment type="similarity">
    <text evidence="1">Belongs to the archaeal NMN adenylyltransferase family.</text>
</comment>
<evidence type="ECO:0000256" key="1">
    <source>
        <dbReference type="ARBA" id="ARBA00010124"/>
    </source>
</evidence>
<dbReference type="AlphaFoldDB" id="T1BV39"/>
<gene>
    <name evidence="5" type="ORF">B1B_01410</name>
</gene>
<proteinExistence type="inferred from homology"/>
<dbReference type="SUPFAM" id="SSF52374">
    <property type="entry name" value="Nucleotidylyl transferase"/>
    <property type="match status" value="1"/>
</dbReference>
<sequence>MARGLYVGRFQPFHRGHLETIRAIRAGVPREDLIVGVGSAQDSYQWNNPFTAGERVEMIGRALDEARIDGCMVVPIIDIHRHAEWVAYLEGLLPVFDRIYTNNPLTRLLFEQSGYTVTDTPLIERDQLEGTRIRARIAEGQDVSGELPPAVVRYLDQLNASARLALLRAERNAPPPGGCP</sequence>
<dbReference type="InterPro" id="IPR014729">
    <property type="entry name" value="Rossmann-like_a/b/a_fold"/>
</dbReference>
<dbReference type="PANTHER" id="PTHR21342:SF0">
    <property type="entry name" value="BIFUNCTIONAL NMN ADENYLYLTRANSFERASE_NUDIX HYDROLASE"/>
    <property type="match status" value="1"/>
</dbReference>
<dbReference type="NCBIfam" id="NF002243">
    <property type="entry name" value="PRK01153.1"/>
    <property type="match status" value="1"/>
</dbReference>
<dbReference type="EMBL" id="AUZY01000969">
    <property type="protein sequence ID" value="EQD76836.1"/>
    <property type="molecule type" value="Genomic_DNA"/>
</dbReference>
<dbReference type="Pfam" id="PF01467">
    <property type="entry name" value="CTP_transf_like"/>
    <property type="match status" value="1"/>
</dbReference>